<keyword evidence="1" id="KW-0812">Transmembrane</keyword>
<evidence type="ECO:0000313" key="2">
    <source>
        <dbReference type="EMBL" id="MBF1129656.1"/>
    </source>
</evidence>
<sequence>MRNPKNMLIVGIVLLVAGVCILLFNPDQSAANLEIARNAKNAQEAAAAISGNNQRELMIHMAGNFLAGIGIALTAGGFFLKRKKQ</sequence>
<evidence type="ECO:0000256" key="1">
    <source>
        <dbReference type="SAM" id="Phobius"/>
    </source>
</evidence>
<evidence type="ECO:0000313" key="3">
    <source>
        <dbReference type="Proteomes" id="UP000757890"/>
    </source>
</evidence>
<keyword evidence="1" id="KW-1133">Transmembrane helix</keyword>
<name>A0A930B7Y4_9FIRM</name>
<feature type="transmembrane region" description="Helical" evidence="1">
    <location>
        <begin position="7"/>
        <end position="24"/>
    </location>
</feature>
<keyword evidence="1" id="KW-0472">Membrane</keyword>
<reference evidence="2" key="1">
    <citation type="submission" date="2020-04" db="EMBL/GenBank/DDBJ databases">
        <title>Deep metagenomics examines the oral microbiome during advanced dental caries in children, revealing novel taxa and co-occurrences with host molecules.</title>
        <authorList>
            <person name="Baker J.L."/>
            <person name="Morton J.T."/>
            <person name="Dinis M."/>
            <person name="Alvarez R."/>
            <person name="Tran N.C."/>
            <person name="Knight R."/>
            <person name="Edlund A."/>
        </authorList>
    </citation>
    <scope>NUCLEOTIDE SEQUENCE</scope>
    <source>
        <strain evidence="2">JCVI_32_bin.14</strain>
    </source>
</reference>
<dbReference type="EMBL" id="JABZMK010000041">
    <property type="protein sequence ID" value="MBF1129656.1"/>
    <property type="molecule type" value="Genomic_DNA"/>
</dbReference>
<dbReference type="Proteomes" id="UP000757890">
    <property type="component" value="Unassembled WGS sequence"/>
</dbReference>
<accession>A0A930B7Y4</accession>
<comment type="caution">
    <text evidence="2">The sequence shown here is derived from an EMBL/GenBank/DDBJ whole genome shotgun (WGS) entry which is preliminary data.</text>
</comment>
<organism evidence="2 3">
    <name type="scientific">Dialister invisus</name>
    <dbReference type="NCBI Taxonomy" id="218538"/>
    <lineage>
        <taxon>Bacteria</taxon>
        <taxon>Bacillati</taxon>
        <taxon>Bacillota</taxon>
        <taxon>Negativicutes</taxon>
        <taxon>Veillonellales</taxon>
        <taxon>Veillonellaceae</taxon>
        <taxon>Dialister</taxon>
    </lineage>
</organism>
<proteinExistence type="predicted"/>
<protein>
    <submittedName>
        <fullName evidence="2">Uncharacterized protein</fullName>
    </submittedName>
</protein>
<dbReference type="AlphaFoldDB" id="A0A930B7Y4"/>
<feature type="transmembrane region" description="Helical" evidence="1">
    <location>
        <begin position="57"/>
        <end position="80"/>
    </location>
</feature>
<dbReference type="RefSeq" id="WP_276640131.1">
    <property type="nucleotide sequence ID" value="NZ_CAUUWZ010000013.1"/>
</dbReference>
<gene>
    <name evidence="2" type="ORF">HXL70_06385</name>
</gene>